<dbReference type="InterPro" id="IPR044974">
    <property type="entry name" value="Disease_R_plants"/>
</dbReference>
<evidence type="ECO:0000256" key="5">
    <source>
        <dbReference type="ARBA" id="ARBA00022614"/>
    </source>
</evidence>
<dbReference type="EMBL" id="JACGWJ010000012">
    <property type="protein sequence ID" value="KAL0385169.1"/>
    <property type="molecule type" value="Genomic_DNA"/>
</dbReference>
<dbReference type="Gene3D" id="3.80.10.10">
    <property type="entry name" value="Ribonuclease Inhibitor"/>
    <property type="match status" value="1"/>
</dbReference>
<keyword evidence="8" id="KW-0547">Nucleotide-binding</keyword>
<dbReference type="InterPro" id="IPR055414">
    <property type="entry name" value="LRR_R13L4/SHOC2-like"/>
</dbReference>
<evidence type="ECO:0000256" key="3">
    <source>
        <dbReference type="ARBA" id="ARBA00008894"/>
    </source>
</evidence>
<dbReference type="AlphaFoldDB" id="A0AAW2RYJ3"/>
<dbReference type="InterPro" id="IPR032675">
    <property type="entry name" value="LRR_dom_sf"/>
</dbReference>
<keyword evidence="10" id="KW-0067">ATP-binding</keyword>
<dbReference type="SUPFAM" id="SSF52058">
    <property type="entry name" value="L domain-like"/>
    <property type="match status" value="1"/>
</dbReference>
<evidence type="ECO:0000256" key="11">
    <source>
        <dbReference type="SAM" id="MobiDB-lite"/>
    </source>
</evidence>
<keyword evidence="4" id="KW-0963">Cytoplasm</keyword>
<dbReference type="PANTHER" id="PTHR23155">
    <property type="entry name" value="DISEASE RESISTANCE PROTEIN RP"/>
    <property type="match status" value="1"/>
</dbReference>
<dbReference type="Pfam" id="PF23598">
    <property type="entry name" value="LRR_14"/>
    <property type="match status" value="1"/>
</dbReference>
<evidence type="ECO:0000259" key="14">
    <source>
        <dbReference type="Pfam" id="PF23598"/>
    </source>
</evidence>
<dbReference type="InterPro" id="IPR042197">
    <property type="entry name" value="Apaf_helical"/>
</dbReference>
<dbReference type="GO" id="GO:0005524">
    <property type="term" value="F:ATP binding"/>
    <property type="evidence" value="ECO:0007669"/>
    <property type="project" value="UniProtKB-KW"/>
</dbReference>
<feature type="compositionally biased region" description="Basic and acidic residues" evidence="11">
    <location>
        <begin position="878"/>
        <end position="887"/>
    </location>
</feature>
<name>A0AAW2RYJ3_SESRA</name>
<dbReference type="Gene3D" id="1.20.5.4130">
    <property type="match status" value="1"/>
</dbReference>
<comment type="similarity">
    <text evidence="3">Belongs to the disease resistance NB-LRR family.</text>
</comment>
<dbReference type="InterPro" id="IPR002182">
    <property type="entry name" value="NB-ARC"/>
</dbReference>
<evidence type="ECO:0000256" key="10">
    <source>
        <dbReference type="ARBA" id="ARBA00022840"/>
    </source>
</evidence>
<comment type="function">
    <text evidence="1">Confers resistance to late blight (Phytophthora infestans) races carrying the avirulence gene Avr1. Resistance proteins guard the plant against pathogens that contain an appropriate avirulence protein via an indirect interaction with this avirulence protein. That triggers a defense system including the hypersensitive response, which restricts the pathogen growth.</text>
</comment>
<dbReference type="Gene3D" id="3.40.50.300">
    <property type="entry name" value="P-loop containing nucleotide triphosphate hydrolases"/>
    <property type="match status" value="1"/>
</dbReference>
<dbReference type="GO" id="GO:0043531">
    <property type="term" value="F:ADP binding"/>
    <property type="evidence" value="ECO:0007669"/>
    <property type="project" value="InterPro"/>
</dbReference>
<dbReference type="FunFam" id="1.10.10.10:FF:000322">
    <property type="entry name" value="Probable disease resistance protein At1g63360"/>
    <property type="match status" value="1"/>
</dbReference>
<evidence type="ECO:0000256" key="2">
    <source>
        <dbReference type="ARBA" id="ARBA00004496"/>
    </source>
</evidence>
<evidence type="ECO:0000256" key="4">
    <source>
        <dbReference type="ARBA" id="ARBA00022490"/>
    </source>
</evidence>
<dbReference type="GO" id="GO:0009626">
    <property type="term" value="P:plant-type hypersensitive response"/>
    <property type="evidence" value="ECO:0007669"/>
    <property type="project" value="UniProtKB-KW"/>
</dbReference>
<reference evidence="15" key="1">
    <citation type="submission" date="2020-06" db="EMBL/GenBank/DDBJ databases">
        <authorList>
            <person name="Li T."/>
            <person name="Hu X."/>
            <person name="Zhang T."/>
            <person name="Song X."/>
            <person name="Zhang H."/>
            <person name="Dai N."/>
            <person name="Sheng W."/>
            <person name="Hou X."/>
            <person name="Wei L."/>
        </authorList>
    </citation>
    <scope>NUCLEOTIDE SEQUENCE</scope>
    <source>
        <strain evidence="15">G02</strain>
        <tissue evidence="15">Leaf</tissue>
    </source>
</reference>
<dbReference type="InterPro" id="IPR058922">
    <property type="entry name" value="WHD_DRP"/>
</dbReference>
<dbReference type="InterPro" id="IPR027417">
    <property type="entry name" value="P-loop_NTPase"/>
</dbReference>
<dbReference type="GO" id="GO:0051607">
    <property type="term" value="P:defense response to virus"/>
    <property type="evidence" value="ECO:0007669"/>
    <property type="project" value="UniProtKB-ARBA"/>
</dbReference>
<dbReference type="GO" id="GO:0005737">
    <property type="term" value="C:cytoplasm"/>
    <property type="evidence" value="ECO:0007669"/>
    <property type="project" value="UniProtKB-SubCell"/>
</dbReference>
<dbReference type="FunFam" id="3.40.50.300:FF:001091">
    <property type="entry name" value="Probable disease resistance protein At1g61300"/>
    <property type="match status" value="1"/>
</dbReference>
<feature type="domain" description="Disease resistance protein winged helix" evidence="13">
    <location>
        <begin position="421"/>
        <end position="486"/>
    </location>
</feature>
<comment type="caution">
    <text evidence="15">The sequence shown here is derived from an EMBL/GenBank/DDBJ whole genome shotgun (WGS) entry which is preliminary data.</text>
</comment>
<dbReference type="PRINTS" id="PR00364">
    <property type="entry name" value="DISEASERSIST"/>
</dbReference>
<gene>
    <name evidence="15" type="ORF">Sradi_2911200</name>
</gene>
<feature type="region of interest" description="Disordered" evidence="11">
    <location>
        <begin position="878"/>
        <end position="900"/>
    </location>
</feature>
<evidence type="ECO:0000256" key="7">
    <source>
        <dbReference type="ARBA" id="ARBA00022737"/>
    </source>
</evidence>
<dbReference type="InterPro" id="IPR036388">
    <property type="entry name" value="WH-like_DNA-bd_sf"/>
</dbReference>
<feature type="domain" description="Disease resistance R13L4/SHOC-2-like LRR" evidence="14">
    <location>
        <begin position="558"/>
        <end position="796"/>
    </location>
</feature>
<dbReference type="PANTHER" id="PTHR23155:SF1152">
    <property type="entry name" value="AAA+ ATPASE DOMAIN-CONTAINING PROTEIN"/>
    <property type="match status" value="1"/>
</dbReference>
<evidence type="ECO:0000259" key="12">
    <source>
        <dbReference type="Pfam" id="PF00931"/>
    </source>
</evidence>
<organism evidence="15">
    <name type="scientific">Sesamum radiatum</name>
    <name type="common">Black benniseed</name>
    <dbReference type="NCBI Taxonomy" id="300843"/>
    <lineage>
        <taxon>Eukaryota</taxon>
        <taxon>Viridiplantae</taxon>
        <taxon>Streptophyta</taxon>
        <taxon>Embryophyta</taxon>
        <taxon>Tracheophyta</taxon>
        <taxon>Spermatophyta</taxon>
        <taxon>Magnoliopsida</taxon>
        <taxon>eudicotyledons</taxon>
        <taxon>Gunneridae</taxon>
        <taxon>Pentapetalae</taxon>
        <taxon>asterids</taxon>
        <taxon>lamiids</taxon>
        <taxon>Lamiales</taxon>
        <taxon>Pedaliaceae</taxon>
        <taxon>Sesamum</taxon>
    </lineage>
</organism>
<evidence type="ECO:0000256" key="1">
    <source>
        <dbReference type="ARBA" id="ARBA00002074"/>
    </source>
</evidence>
<keyword evidence="7" id="KW-0677">Repeat</keyword>
<protein>
    <submittedName>
        <fullName evidence="15">Late blight resistance proteinR1A-10</fullName>
    </submittedName>
</protein>
<evidence type="ECO:0000313" key="15">
    <source>
        <dbReference type="EMBL" id="KAL0385169.1"/>
    </source>
</evidence>
<proteinExistence type="inferred from homology"/>
<keyword evidence="9" id="KW-0611">Plant defense</keyword>
<dbReference type="SUPFAM" id="SSF52540">
    <property type="entry name" value="P-loop containing nucleoside triphosphate hydrolases"/>
    <property type="match status" value="1"/>
</dbReference>
<sequence length="900" mass="102261">MAYAAVLSLRKTIEGLSHSPPICSPPLFSTESAYKVVKLLERLLQRPLFTSGNSERVTALERQIRESVCRLEDVLESYVLDQSLSQSETLNGDQISCPLPLTPSRDLALKVKEQIDFFVQKVAAISVQFSNLSLTEGDDAVVSSRSAAEVFLDRKKSKILGFDDELIKLKTLLTKDTSVLQVVSIFGMAGIGKTALANEVYIDPLVQHYFDCSAFVSIGQKYELREILLGILAHIDPGVDRRCAESDEELGRYLYRSLEERRYLVVLDDVWNAKLWFELKRFFPGNTKGSRIVLTTRLETVAFYATNSRKYLLRMRFLSEKESWHLLRETVFGEEHSCPPQFVEAGKKIAEKCKGLQLAIIEVGKQLSKAERTLEFWNEVGLAEKENPVFNPANEEISKVLYSSYKQLPEYLKVCFLYIGIFPHNYEISASKLIHLWCAEGFVEENWPSKDFARRCLQELVLTNVVLARQQGSMGQIKTCKVHFVFRYLCVREARKNKFFQVIDHYGNQGIDSQRRLCIHNNCLFGIKDVYKSMASSSNARSLLCVGPHHPYPVPVCLGFGLLKILDALTIRFYGFPIEVVKLVQLRYLAFTYNGKLPASVSKLQNLQYLIVHQYLTILPFGGSRPYLPMEIWTMQELKHLQVMGTDLPAPSSEGACLPNLSTLLCISAHSCSKEVLGRIPNLKNLGIQIELTADAVEPLCCFDHLTYRRRLESLKCVILNPNPRLRVVVPAGPCSAFPSGLRKLTLSGLGFPWKNMDTIAELENLQVLKLRCHAFRGPVWDASNCEFKQLKFLLLEDIDLKRLHRADFPWLEHLIIRHCYKLKEIPRGIGENSSLQMIELVDCNPSLVSSAKLIAVKRLCFGDDYLQICVESSADDRKPKSVENSKRINLPSHFRQPQF</sequence>
<dbReference type="Pfam" id="PF23559">
    <property type="entry name" value="WHD_DRP"/>
    <property type="match status" value="1"/>
</dbReference>
<dbReference type="Gene3D" id="1.10.8.430">
    <property type="entry name" value="Helical domain of apoptotic protease-activating factors"/>
    <property type="match status" value="1"/>
</dbReference>
<dbReference type="Pfam" id="PF00931">
    <property type="entry name" value="NB-ARC"/>
    <property type="match status" value="1"/>
</dbReference>
<keyword evidence="6" id="KW-0381">Hypersensitive response</keyword>
<evidence type="ECO:0000256" key="9">
    <source>
        <dbReference type="ARBA" id="ARBA00022821"/>
    </source>
</evidence>
<evidence type="ECO:0000256" key="6">
    <source>
        <dbReference type="ARBA" id="ARBA00022667"/>
    </source>
</evidence>
<accession>A0AAW2RYJ3</accession>
<comment type="subcellular location">
    <subcellularLocation>
        <location evidence="2">Cytoplasm</location>
    </subcellularLocation>
</comment>
<reference evidence="15" key="2">
    <citation type="journal article" date="2024" name="Plant">
        <title>Genomic evolution and insights into agronomic trait innovations of Sesamum species.</title>
        <authorList>
            <person name="Miao H."/>
            <person name="Wang L."/>
            <person name="Qu L."/>
            <person name="Liu H."/>
            <person name="Sun Y."/>
            <person name="Le M."/>
            <person name="Wang Q."/>
            <person name="Wei S."/>
            <person name="Zheng Y."/>
            <person name="Lin W."/>
            <person name="Duan Y."/>
            <person name="Cao H."/>
            <person name="Xiong S."/>
            <person name="Wang X."/>
            <person name="Wei L."/>
            <person name="Li C."/>
            <person name="Ma Q."/>
            <person name="Ju M."/>
            <person name="Zhao R."/>
            <person name="Li G."/>
            <person name="Mu C."/>
            <person name="Tian Q."/>
            <person name="Mei H."/>
            <person name="Zhang T."/>
            <person name="Gao T."/>
            <person name="Zhang H."/>
        </authorList>
    </citation>
    <scope>NUCLEOTIDE SEQUENCE</scope>
    <source>
        <strain evidence="15">G02</strain>
    </source>
</reference>
<feature type="domain" description="NB-ARC" evidence="12">
    <location>
        <begin position="167"/>
        <end position="335"/>
    </location>
</feature>
<dbReference type="Gene3D" id="1.10.10.10">
    <property type="entry name" value="Winged helix-like DNA-binding domain superfamily/Winged helix DNA-binding domain"/>
    <property type="match status" value="1"/>
</dbReference>
<evidence type="ECO:0000259" key="13">
    <source>
        <dbReference type="Pfam" id="PF23559"/>
    </source>
</evidence>
<keyword evidence="5" id="KW-0433">Leucine-rich repeat</keyword>
<evidence type="ECO:0000256" key="8">
    <source>
        <dbReference type="ARBA" id="ARBA00022741"/>
    </source>
</evidence>